<feature type="compositionally biased region" description="Acidic residues" evidence="1">
    <location>
        <begin position="1601"/>
        <end position="1619"/>
    </location>
</feature>
<feature type="compositionally biased region" description="Polar residues" evidence="1">
    <location>
        <begin position="1350"/>
        <end position="1365"/>
    </location>
</feature>
<feature type="compositionally biased region" description="Basic and acidic residues" evidence="1">
    <location>
        <begin position="1245"/>
        <end position="1261"/>
    </location>
</feature>
<accession>A0A833SRK0</accession>
<feature type="compositionally biased region" description="Basic and acidic residues" evidence="1">
    <location>
        <begin position="2283"/>
        <end position="2309"/>
    </location>
</feature>
<name>A0A833SRK0_PHYIN</name>
<feature type="compositionally biased region" description="Basic and acidic residues" evidence="1">
    <location>
        <begin position="1303"/>
        <end position="1319"/>
    </location>
</feature>
<feature type="compositionally biased region" description="Polar residues" evidence="1">
    <location>
        <begin position="824"/>
        <end position="834"/>
    </location>
</feature>
<feature type="region of interest" description="Disordered" evidence="1">
    <location>
        <begin position="617"/>
        <end position="767"/>
    </location>
</feature>
<feature type="region of interest" description="Disordered" evidence="1">
    <location>
        <begin position="971"/>
        <end position="1013"/>
    </location>
</feature>
<feature type="compositionally biased region" description="Acidic residues" evidence="1">
    <location>
        <begin position="2012"/>
        <end position="2025"/>
    </location>
</feature>
<evidence type="ECO:0000256" key="1">
    <source>
        <dbReference type="SAM" id="MobiDB-lite"/>
    </source>
</evidence>
<feature type="compositionally biased region" description="Low complexity" evidence="1">
    <location>
        <begin position="1464"/>
        <end position="1481"/>
    </location>
</feature>
<proteinExistence type="predicted"/>
<dbReference type="SUPFAM" id="SSF48371">
    <property type="entry name" value="ARM repeat"/>
    <property type="match status" value="1"/>
</dbReference>
<dbReference type="Gene3D" id="1.25.10.10">
    <property type="entry name" value="Leucine-rich Repeat Variant"/>
    <property type="match status" value="1"/>
</dbReference>
<feature type="compositionally biased region" description="Basic and acidic residues" evidence="1">
    <location>
        <begin position="159"/>
        <end position="192"/>
    </location>
</feature>
<feature type="compositionally biased region" description="Basic and acidic residues" evidence="1">
    <location>
        <begin position="1451"/>
        <end position="1460"/>
    </location>
</feature>
<dbReference type="InterPro" id="IPR002999">
    <property type="entry name" value="Tudor"/>
</dbReference>
<feature type="domain" description="Tudor" evidence="2">
    <location>
        <begin position="66"/>
        <end position="124"/>
    </location>
</feature>
<feature type="compositionally biased region" description="Acidic residues" evidence="1">
    <location>
        <begin position="2659"/>
        <end position="2677"/>
    </location>
</feature>
<feature type="compositionally biased region" description="Basic and acidic residues" evidence="1">
    <location>
        <begin position="1797"/>
        <end position="1811"/>
    </location>
</feature>
<feature type="compositionally biased region" description="Acidic residues" evidence="1">
    <location>
        <begin position="2327"/>
        <end position="2353"/>
    </location>
</feature>
<feature type="compositionally biased region" description="Basic and acidic residues" evidence="1">
    <location>
        <begin position="2026"/>
        <end position="2040"/>
    </location>
</feature>
<feature type="compositionally biased region" description="Low complexity" evidence="1">
    <location>
        <begin position="1567"/>
        <end position="1576"/>
    </location>
</feature>
<feature type="compositionally biased region" description="Low complexity" evidence="1">
    <location>
        <begin position="1654"/>
        <end position="1664"/>
    </location>
</feature>
<dbReference type="InterPro" id="IPR011989">
    <property type="entry name" value="ARM-like"/>
</dbReference>
<dbReference type="Gene3D" id="2.30.30.140">
    <property type="match status" value="2"/>
</dbReference>
<feature type="compositionally biased region" description="Acidic residues" evidence="1">
    <location>
        <begin position="2757"/>
        <end position="2785"/>
    </location>
</feature>
<feature type="compositionally biased region" description="Acidic residues" evidence="1">
    <location>
        <begin position="1960"/>
        <end position="1979"/>
    </location>
</feature>
<dbReference type="SMART" id="SM00333">
    <property type="entry name" value="TUDOR"/>
    <property type="match status" value="1"/>
</dbReference>
<feature type="compositionally biased region" description="Low complexity" evidence="1">
    <location>
        <begin position="2692"/>
        <end position="2703"/>
    </location>
</feature>
<feature type="compositionally biased region" description="Low complexity" evidence="1">
    <location>
        <begin position="2044"/>
        <end position="2060"/>
    </location>
</feature>
<gene>
    <name evidence="3" type="ORF">GN244_ATG09247</name>
    <name evidence="4" type="ORF">GN958_ATG21951</name>
</gene>
<feature type="compositionally biased region" description="Low complexity" evidence="1">
    <location>
        <begin position="2416"/>
        <end position="2425"/>
    </location>
</feature>
<protein>
    <recommendedName>
        <fullName evidence="2">Tudor domain-containing protein</fullName>
    </recommendedName>
</protein>
<feature type="compositionally biased region" description="Acidic residues" evidence="1">
    <location>
        <begin position="2806"/>
        <end position="2825"/>
    </location>
</feature>
<feature type="compositionally biased region" description="Acidic residues" evidence="1">
    <location>
        <begin position="120"/>
        <end position="130"/>
    </location>
</feature>
<feature type="compositionally biased region" description="Basic and acidic residues" evidence="1">
    <location>
        <begin position="2202"/>
        <end position="2214"/>
    </location>
</feature>
<evidence type="ECO:0000313" key="5">
    <source>
        <dbReference type="Proteomes" id="UP000602510"/>
    </source>
</evidence>
<feature type="compositionally biased region" description="Low complexity" evidence="1">
    <location>
        <begin position="1374"/>
        <end position="1385"/>
    </location>
</feature>
<feature type="compositionally biased region" description="Acidic residues" evidence="1">
    <location>
        <begin position="2233"/>
        <end position="2243"/>
    </location>
</feature>
<dbReference type="Proteomes" id="UP000602510">
    <property type="component" value="Unassembled WGS sequence"/>
</dbReference>
<sequence>MTAIYRVGERVDGLYDENTDEMWYPGRVRCVHQGGNAEDVTFEVLYDDGEVEMAVRPQYLRQHVTGTICVGTRVLGRYDGGNEFYSGQISDVQENGKYTIAYDDGEVEEDVQIEHIVEPKEEEEAEEPAENEEKVPSSTADDAAPHPPEQQEEDVEMEEPQKFHEENERDEPSEKVFYSSKRDPHEPAHRTEEDTEVSSNAERVYIIDSLELLEKRLGDAASAKSVLSTLVKHMRAYPQVTADLVHERGGERLIIESLKFHQSHAVIQCYGFVLLRRLCFLCVKSTHYLLRNGVVELVIQAMNEFAEDAILQASACGALAVFTRVHSGLNSLIEFQVAQLVLATLIYHKTYSVHTRQVHYYGCEVLLELCELDDLQTLNLLCGEQDEEFTGDMSPTSLLLFLLRQGLSLDDKKACCAVGSLLMCLAASGRRAAASVLSLNGLSELSTVMARYPTEPSIQKYSAAASKQIALCSVRQSPTKRIKDTATEILREAEFLEHTPIAKPLTKRSVPRRTAGTGKRKNVPSSGYGASSHPRGAAYSSSKAYRNTQAFSNVASPYRQSSTGDMNAYNYAPQPPSNLVILDGGFGADSGLNSVHKRRKSREERQNELLEAYGVQGAPTSFNSRPYGTKRRQLRAHLSSAESTWATPHQHLPSSIKPLSSRSSHVDHGSAYSQRDGRWGYEDEDSHNSIYNPEVRQPKRKKNSQTAFQVKVESDNQLLVSRESQRSHLSPQRLGATTKRAARARQKRISAANHASMTARSNNPSSESLNEFATHLFQDSAARGGSSYTASSRLTPREKEEIRERERLSFAEKLHKMIDKAKSSLANGNTTPMSVDTVHRPHKSSAGSGTARKTRQVSVKFSEDTRPKAKKTRTTTSSTPKQRKDLSPQEAVETRPAKPTKRAAASSDALSTPVVSRPKPVVSRAAVTPKTSTDPKPRPAAKAVKEIDKQVAEKPKESVVEFKPVDISTVITAPEATEPERDVDSAATPAEEVTVPAETKSTEQVEPSCDDTAKMEKDAVLATDADVEEKEVVLHTGDLATDGTTDKSAESIPIEAEDVHTAAEMPLAKEEEEALETAVATVPSEDTQQSSEPPLVELSAASEDQPSEATAAVDAMYGDAFNDFDDNGGEDEEMTADAEDAQTPVAKTLEPLTDMQMSKSGEALYDDGYDEFDEDEPAQTEEAEEASAAAIAEAKEGEEPTDTIADPPVEGPVAELPGVMDKQVAKEEAPVAAAEEEDTAASADRGGEGEKPQLEADEKADTVGGTPSSGEDPFVSNSEEEQEPVSLNTDLVAEPGDPEDAVADAKTDIDIPPAKDGHVAPDGGSDELEAKTTSSTSAMEPAETEDPRNDTQPTAQPEENSSMASAPTEDVSMEPATEEATANPEQPQQEEDRSKEETSTDAQPDEPLTNDVTEPSPDQEEEAKQLAADGSVASVHSIAYDEDNFDEEADKEAKPSEKVEANPVAEVAVKVANQQQQQAEASDNTEAGAVVTTPDALNEEEEESKTLAADSSEVSVQSAAYGDEVFGDGHQEAQADDTEDKALQEEPSSAEVLAEDATIETPPESVAPADDAAAAPENGENVKLAEVAADEKAPVAPSETYGDEDFDNPEQDNVGEEAIDPSVQETVDKPSAVLQQEDIEATPESDGVADTPLAVAENEVPNAEAQEETQRAQEPVAAESDEYKDDGQVDNGDGDAVSAAAAAYDVDNFDDEEPQQEEKLSEAEGGSAAAPVDELVEVADQKEQEGETSDNARAGETPTDIATDHLESEAAPPVAAHEEEESPLQAEAYDDDEFDKGDEHEEAAPSAKTEDATFVPNEEVSRGEDSDVPVSGQPSDEVVSAETDSTPPKAESETNAHPEQSASEDADVPDVATETPSEDAGEQVESPAKDKVDNSVEMAPSESERQGDTSEERPSDGDDPTSAGDKPDVGSDSEKAAGIDRTEIVPAPEAQSELPIGAEDQPDQSEEYPPDEAFDDDSPESNPAPVVEAGASVEPSVDATQEEVDATREEAQYEDAEFDDAEDDATALKDGESEKEHDGVSEEATPADTASPDDTPPAQDEGTGPVNGDSEEPATLEEAVDVPGTIQEDEDAGETSEAVPDTIEDAAAGADKEPTRDPTAAVIDDPPSSVGQDTNDVATPETEIKDEPRAASSDATAYDEDFPDDVSAEANENGTDDSRTVSTEKEGVGKNDTPAEAAIPADESKATSDEHVEDSAQLSEDIDAAPDVPSTDEQYEDGFDEENTAPGVDTLNSTSAVGSTAEADADTIDPERSSVPETAEGDVAFRDEQMHQDEAANDELDMKPADVKADVANTAEAAPTEPTAEVEQVESETVESENIEPEAGMDEIVDPETVEPKESVQTKAVDSGTVQSEVDPVAILPKAAEPDAVESVAVESENTVDSDSVPKPAEESLISDVVPEEAAAPRPDEEDSHAEPLESAEPVVSDAVESPAMETAIEPAVAVQIDAYHPSSIEERDAATKTTEDAVETKDGAADSSLGEDPVERASPTADVPATEVSAGDTLDEPTQSKVESKPDAVAKESADESQIPSEVVEKEVVDGPVSDKTTSEVGETTDPTEETQQGQEPDFTEDEAPADEPPIASPDDSASTEKNGGRSVTIEASPEPVSQAEAPMAEVEQVTKATEGNSEPTQDTLRDPIEAEDQYDDDDGYNEFIDQDNESKAPIDGPSVEIPAPAAPVATDAPATEDEYENERNEEFENEEEYENDDNEAAAETPRAHPVTPPATLVEPPVSAREQEIEEEEDAPDETYADDHDEYNNEYEDDDAAAATKSSPPIEDKPSAQAETSADEYEDDNEEEYADDEIEDTSPPKPAPTNKSDDEMEEELGYESDEGYAASNG</sequence>
<feature type="compositionally biased region" description="Acidic residues" evidence="1">
    <location>
        <begin position="2157"/>
        <end position="2167"/>
    </location>
</feature>
<organism evidence="3 5">
    <name type="scientific">Phytophthora infestans</name>
    <name type="common">Potato late blight agent</name>
    <name type="synonym">Botrytis infestans</name>
    <dbReference type="NCBI Taxonomy" id="4787"/>
    <lineage>
        <taxon>Eukaryota</taxon>
        <taxon>Sar</taxon>
        <taxon>Stramenopiles</taxon>
        <taxon>Oomycota</taxon>
        <taxon>Peronosporomycetes</taxon>
        <taxon>Peronosporales</taxon>
        <taxon>Peronosporaceae</taxon>
        <taxon>Phytophthora</taxon>
    </lineage>
</organism>
<feature type="region of interest" description="Disordered" evidence="1">
    <location>
        <begin position="821"/>
        <end position="945"/>
    </location>
</feature>
<feature type="compositionally biased region" description="Acidic residues" evidence="1">
    <location>
        <begin position="2069"/>
        <end position="2080"/>
    </location>
</feature>
<feature type="compositionally biased region" description="Acidic residues" evidence="1">
    <location>
        <begin position="1440"/>
        <end position="1450"/>
    </location>
</feature>
<feature type="compositionally biased region" description="Low complexity" evidence="1">
    <location>
        <begin position="913"/>
        <end position="924"/>
    </location>
</feature>
<feature type="compositionally biased region" description="Low complexity" evidence="1">
    <location>
        <begin position="1690"/>
        <end position="1706"/>
    </location>
</feature>
<feature type="compositionally biased region" description="Polar residues" evidence="1">
    <location>
        <begin position="2361"/>
        <end position="2372"/>
    </location>
</feature>
<dbReference type="CDD" id="cd04508">
    <property type="entry name" value="Tudor_SF"/>
    <property type="match status" value="1"/>
</dbReference>
<dbReference type="EMBL" id="JAACNO010003044">
    <property type="protein sequence ID" value="KAF4128890.1"/>
    <property type="molecule type" value="Genomic_DNA"/>
</dbReference>
<feature type="region of interest" description="Disordered" evidence="1">
    <location>
        <begin position="118"/>
        <end position="199"/>
    </location>
</feature>
<feature type="compositionally biased region" description="Basic and acidic residues" evidence="1">
    <location>
        <begin position="2176"/>
        <end position="2189"/>
    </location>
</feature>
<feature type="compositionally biased region" description="Acidic residues" evidence="1">
    <location>
        <begin position="1778"/>
        <end position="1796"/>
    </location>
</feature>
<dbReference type="Proteomes" id="UP000704712">
    <property type="component" value="Unassembled WGS sequence"/>
</dbReference>
<comment type="caution">
    <text evidence="3">The sequence shown here is derived from an EMBL/GenBank/DDBJ whole genome shotgun (WGS) entry which is preliminary data.</text>
</comment>
<feature type="compositionally biased region" description="Basic and acidic residues" evidence="1">
    <location>
        <begin position="882"/>
        <end position="896"/>
    </location>
</feature>
<dbReference type="InterPro" id="IPR016024">
    <property type="entry name" value="ARM-type_fold"/>
</dbReference>
<feature type="compositionally biased region" description="Polar residues" evidence="1">
    <location>
        <begin position="753"/>
        <end position="767"/>
    </location>
</feature>
<evidence type="ECO:0000259" key="2">
    <source>
        <dbReference type="SMART" id="SM00333"/>
    </source>
</evidence>
<feature type="compositionally biased region" description="Basic and acidic residues" evidence="1">
    <location>
        <begin position="2531"/>
        <end position="2543"/>
    </location>
</feature>
<evidence type="ECO:0000313" key="4">
    <source>
        <dbReference type="EMBL" id="KAF4128890.1"/>
    </source>
</evidence>
<feature type="region of interest" description="Disordered" evidence="1">
    <location>
        <begin position="2468"/>
        <end position="2858"/>
    </location>
</feature>
<feature type="region of interest" description="Disordered" evidence="1">
    <location>
        <begin position="510"/>
        <end position="537"/>
    </location>
</feature>
<reference evidence="3" key="1">
    <citation type="submission" date="2020-04" db="EMBL/GenBank/DDBJ databases">
        <title>Hybrid Assembly of Korean Phytophthora infestans isolates.</title>
        <authorList>
            <person name="Prokchorchik M."/>
            <person name="Lee Y."/>
            <person name="Seo J."/>
            <person name="Cho J.-H."/>
            <person name="Park Y.-E."/>
            <person name="Jang D.-C."/>
            <person name="Im J.-S."/>
            <person name="Choi J.-G."/>
            <person name="Park H.-J."/>
            <person name="Lee G.-B."/>
            <person name="Lee Y.-G."/>
            <person name="Hong S.-Y."/>
            <person name="Cho K."/>
            <person name="Sohn K.H."/>
        </authorList>
    </citation>
    <scope>NUCLEOTIDE SEQUENCE</scope>
    <source>
        <strain evidence="3">KR_1_A1</strain>
        <strain evidence="4">KR_2_A2</strain>
    </source>
</reference>
<dbReference type="SUPFAM" id="SSF63748">
    <property type="entry name" value="Tudor/PWWP/MBT"/>
    <property type="match status" value="1"/>
</dbReference>
<feature type="compositionally biased region" description="Basic and acidic residues" evidence="1">
    <location>
        <begin position="2472"/>
        <end position="2493"/>
    </location>
</feature>
<feature type="compositionally biased region" description="Low complexity" evidence="1">
    <location>
        <begin position="2314"/>
        <end position="2326"/>
    </location>
</feature>
<feature type="region of interest" description="Disordered" evidence="1">
    <location>
        <begin position="1026"/>
        <end position="1052"/>
    </location>
</feature>
<feature type="compositionally biased region" description="Basic and acidic residues" evidence="1">
    <location>
        <begin position="1925"/>
        <end position="1943"/>
    </location>
</feature>
<dbReference type="EMBL" id="WSZM01000190">
    <property type="protein sequence ID" value="KAF4038717.1"/>
    <property type="molecule type" value="Genomic_DNA"/>
</dbReference>
<feature type="region of interest" description="Disordered" evidence="1">
    <location>
        <begin position="1071"/>
        <end position="2456"/>
    </location>
</feature>
<feature type="compositionally biased region" description="Polar residues" evidence="1">
    <location>
        <begin position="2640"/>
        <end position="2652"/>
    </location>
</feature>
<feature type="compositionally biased region" description="Basic and acidic residues" evidence="1">
    <location>
        <begin position="933"/>
        <end position="945"/>
    </location>
</feature>
<feature type="compositionally biased region" description="Acidic residues" evidence="1">
    <location>
        <begin position="2839"/>
        <end position="2851"/>
    </location>
</feature>
<feature type="compositionally biased region" description="Low complexity" evidence="1">
    <location>
        <begin position="652"/>
        <end position="663"/>
    </location>
</feature>
<evidence type="ECO:0000313" key="3">
    <source>
        <dbReference type="EMBL" id="KAF4038717.1"/>
    </source>
</evidence>
<feature type="compositionally biased region" description="Acidic residues" evidence="1">
    <location>
        <begin position="1122"/>
        <end position="1140"/>
    </location>
</feature>
<feature type="region of interest" description="Disordered" evidence="1">
    <location>
        <begin position="780"/>
        <end position="803"/>
    </location>
</feature>
<feature type="compositionally biased region" description="Acidic residues" evidence="1">
    <location>
        <begin position="1164"/>
        <end position="1185"/>
    </location>
</feature>
<feature type="compositionally biased region" description="Basic and acidic residues" evidence="1">
    <location>
        <begin position="1902"/>
        <end position="1916"/>
    </location>
</feature>
<keyword evidence="5" id="KW-1185">Reference proteome</keyword>
<feature type="compositionally biased region" description="Acidic residues" evidence="1">
    <location>
        <begin position="2717"/>
        <end position="2730"/>
    </location>
</feature>